<dbReference type="RefSeq" id="WP_099644196.1">
    <property type="nucleotide sequence ID" value="NZ_KZ319287.1"/>
</dbReference>
<dbReference type="InterPro" id="IPR052362">
    <property type="entry name" value="HTH-GbsR_regulator"/>
</dbReference>
<dbReference type="GO" id="GO:0003700">
    <property type="term" value="F:DNA-binding transcription factor activity"/>
    <property type="evidence" value="ECO:0007669"/>
    <property type="project" value="InterPro"/>
</dbReference>
<feature type="domain" description="HTH arsR-type" evidence="4">
    <location>
        <begin position="37"/>
        <end position="72"/>
    </location>
</feature>
<dbReference type="Proteomes" id="UP000229433">
    <property type="component" value="Unassembled WGS sequence"/>
</dbReference>
<keyword evidence="6" id="KW-1185">Reference proteome</keyword>
<evidence type="ECO:0000259" key="4">
    <source>
        <dbReference type="Pfam" id="PF01022"/>
    </source>
</evidence>
<organism evidence="5 6">
    <name type="scientific">Leeuwenhoekiella nanhaiensis</name>
    <dbReference type="NCBI Taxonomy" id="1655491"/>
    <lineage>
        <taxon>Bacteria</taxon>
        <taxon>Pseudomonadati</taxon>
        <taxon>Bacteroidota</taxon>
        <taxon>Flavobacteriia</taxon>
        <taxon>Flavobacteriales</taxon>
        <taxon>Flavobacteriaceae</taxon>
        <taxon>Leeuwenhoekiella</taxon>
    </lineage>
</organism>
<dbReference type="AlphaFoldDB" id="A0A2G1VV71"/>
<sequence>MATEIEKQREALVERLGVFVEQKDQIPPLAARIIATLILSGKKGCTFDDLVTSLQASKSTISTHLNSLQQAERITYFTVCGDRKKYFVTNPKSLLINLDERLKTWEREQQLHKEVMDYKKTYNELHSDREDEIFDLEFHLDYIDYLEQAQNSIKKIREKVTEKLKHE</sequence>
<evidence type="ECO:0000313" key="5">
    <source>
        <dbReference type="EMBL" id="PHQ30654.1"/>
    </source>
</evidence>
<proteinExistence type="predicted"/>
<dbReference type="Gene3D" id="1.10.10.10">
    <property type="entry name" value="Winged helix-like DNA-binding domain superfamily/Winged helix DNA-binding domain"/>
    <property type="match status" value="1"/>
</dbReference>
<comment type="caution">
    <text evidence="5">The sequence shown here is derived from an EMBL/GenBank/DDBJ whole genome shotgun (WGS) entry which is preliminary data.</text>
</comment>
<accession>A0A2G1VV71</accession>
<reference evidence="5 6" key="1">
    <citation type="submission" date="2017-08" db="EMBL/GenBank/DDBJ databases">
        <title>The whole genome shortgun sequences of strain Leeuwenhoekiella nanhaiensis G18 from the South China Sea.</title>
        <authorList>
            <person name="Liu Q."/>
        </authorList>
    </citation>
    <scope>NUCLEOTIDE SEQUENCE [LARGE SCALE GENOMIC DNA]</scope>
    <source>
        <strain evidence="5 6">G18</strain>
    </source>
</reference>
<evidence type="ECO:0000313" key="6">
    <source>
        <dbReference type="Proteomes" id="UP000229433"/>
    </source>
</evidence>
<keyword evidence="1" id="KW-0805">Transcription regulation</keyword>
<dbReference type="EMBL" id="NQXA01000001">
    <property type="protein sequence ID" value="PHQ30654.1"/>
    <property type="molecule type" value="Genomic_DNA"/>
</dbReference>
<protein>
    <submittedName>
        <fullName evidence="5">Transcriptional regulator</fullName>
    </submittedName>
</protein>
<evidence type="ECO:0000256" key="2">
    <source>
        <dbReference type="ARBA" id="ARBA00023125"/>
    </source>
</evidence>
<evidence type="ECO:0000256" key="1">
    <source>
        <dbReference type="ARBA" id="ARBA00023015"/>
    </source>
</evidence>
<dbReference type="OrthoDB" id="1807857at2"/>
<gene>
    <name evidence="5" type="ORF">CJ305_00015</name>
</gene>
<keyword evidence="2" id="KW-0238">DNA-binding</keyword>
<dbReference type="PANTHER" id="PTHR38465">
    <property type="entry name" value="HTH-TYPE TRANSCRIPTIONAL REGULATOR MJ1563-RELATED"/>
    <property type="match status" value="1"/>
</dbReference>
<evidence type="ECO:0000256" key="3">
    <source>
        <dbReference type="ARBA" id="ARBA00023163"/>
    </source>
</evidence>
<dbReference type="GO" id="GO:0003677">
    <property type="term" value="F:DNA binding"/>
    <property type="evidence" value="ECO:0007669"/>
    <property type="project" value="UniProtKB-KW"/>
</dbReference>
<dbReference type="InterPro" id="IPR001845">
    <property type="entry name" value="HTH_ArsR_DNA-bd_dom"/>
</dbReference>
<keyword evidence="3" id="KW-0804">Transcription</keyword>
<dbReference type="PANTHER" id="PTHR38465:SF1">
    <property type="entry name" value="HTH-TYPE TRANSCRIPTIONAL REGULATOR MJ1563-RELATED"/>
    <property type="match status" value="1"/>
</dbReference>
<dbReference type="SUPFAM" id="SSF46785">
    <property type="entry name" value="Winged helix' DNA-binding domain"/>
    <property type="match status" value="1"/>
</dbReference>
<dbReference type="InterPro" id="IPR036390">
    <property type="entry name" value="WH_DNA-bd_sf"/>
</dbReference>
<dbReference type="Pfam" id="PF01022">
    <property type="entry name" value="HTH_5"/>
    <property type="match status" value="1"/>
</dbReference>
<name>A0A2G1VV71_9FLAO</name>
<dbReference type="InterPro" id="IPR036388">
    <property type="entry name" value="WH-like_DNA-bd_sf"/>
</dbReference>